<evidence type="ECO:0000313" key="8">
    <source>
        <dbReference type="Proteomes" id="UP000886829"/>
    </source>
</evidence>
<organism evidence="7 8">
    <name type="scientific">Candidatus Anaerobiospirillum pullistercoris</name>
    <dbReference type="NCBI Taxonomy" id="2838452"/>
    <lineage>
        <taxon>Bacteria</taxon>
        <taxon>Pseudomonadati</taxon>
        <taxon>Pseudomonadota</taxon>
        <taxon>Gammaproteobacteria</taxon>
        <taxon>Aeromonadales</taxon>
        <taxon>Succinivibrionaceae</taxon>
        <taxon>Anaerobiospirillum</taxon>
    </lineage>
</organism>
<dbReference type="AlphaFoldDB" id="A0A9D1WBW9"/>
<accession>A0A9D1WBW9</accession>
<dbReference type="InterPro" id="IPR016446">
    <property type="entry name" value="Flavin_OxRdtase_Frp"/>
</dbReference>
<dbReference type="EMBL" id="DXEV01000017">
    <property type="protein sequence ID" value="HIX55977.1"/>
    <property type="molecule type" value="Genomic_DNA"/>
</dbReference>
<dbReference type="SUPFAM" id="SSF55469">
    <property type="entry name" value="FMN-dependent nitroreductase-like"/>
    <property type="match status" value="1"/>
</dbReference>
<evidence type="ECO:0000256" key="3">
    <source>
        <dbReference type="ARBA" id="ARBA00022643"/>
    </source>
</evidence>
<proteinExistence type="inferred from homology"/>
<comment type="similarity">
    <text evidence="1 5">Belongs to the flavin oxidoreductase frp family.</text>
</comment>
<protein>
    <submittedName>
        <fullName evidence="7">Nitroreductase family protein</fullName>
    </submittedName>
</protein>
<keyword evidence="2 5" id="KW-0285">Flavoprotein</keyword>
<name>A0A9D1WBW9_9GAMM</name>
<dbReference type="InterPro" id="IPR029479">
    <property type="entry name" value="Nitroreductase"/>
</dbReference>
<dbReference type="GO" id="GO:0016491">
    <property type="term" value="F:oxidoreductase activity"/>
    <property type="evidence" value="ECO:0007669"/>
    <property type="project" value="UniProtKB-UniRule"/>
</dbReference>
<dbReference type="PANTHER" id="PTHR43425">
    <property type="entry name" value="OXYGEN-INSENSITIVE NADPH NITROREDUCTASE"/>
    <property type="match status" value="1"/>
</dbReference>
<sequence length="251" mass="28183">MTLVQKGADALTVLRSHESRRKFTGEKISPECMEAIHDAIMQTSSTCFFQFVTVITVQDQAKLKRIAELAGNQTHIAKCSHYLVFCLDLTKLMHFTELKPPFGLKFLIGGLNDCSMCCQNALVAAEAQGLGGVVVGGYKRGIAEVSQMLKLPQGVIPLLSLCLGVPDPEYEEEQKPRLPRHWIFMDEEFHDPYNADELKAYDAEMQRYYQNRRYNQGNDTWTQAATAMLPGTATAAQAIIDYLKAQGFEYF</sequence>
<dbReference type="InterPro" id="IPR000415">
    <property type="entry name" value="Nitroreductase-like"/>
</dbReference>
<dbReference type="Gene3D" id="3.40.109.10">
    <property type="entry name" value="NADH Oxidase"/>
    <property type="match status" value="1"/>
</dbReference>
<evidence type="ECO:0000259" key="6">
    <source>
        <dbReference type="Pfam" id="PF00881"/>
    </source>
</evidence>
<keyword evidence="3 5" id="KW-0288">FMN</keyword>
<evidence type="ECO:0000313" key="7">
    <source>
        <dbReference type="EMBL" id="HIX55977.1"/>
    </source>
</evidence>
<evidence type="ECO:0000256" key="1">
    <source>
        <dbReference type="ARBA" id="ARBA00008366"/>
    </source>
</evidence>
<dbReference type="Pfam" id="PF00881">
    <property type="entry name" value="Nitroreductase"/>
    <property type="match status" value="1"/>
</dbReference>
<comment type="caution">
    <text evidence="7">The sequence shown here is derived from an EMBL/GenBank/DDBJ whole genome shotgun (WGS) entry which is preliminary data.</text>
</comment>
<gene>
    <name evidence="7" type="ORF">H9850_00715</name>
</gene>
<keyword evidence="5" id="KW-0521">NADP</keyword>
<dbReference type="PANTHER" id="PTHR43425:SF2">
    <property type="entry name" value="OXYGEN-INSENSITIVE NADPH NITROREDUCTASE"/>
    <property type="match status" value="1"/>
</dbReference>
<dbReference type="PIRSF" id="PIRSF005426">
    <property type="entry name" value="Frp"/>
    <property type="match status" value="1"/>
</dbReference>
<evidence type="ECO:0000256" key="5">
    <source>
        <dbReference type="PIRNR" id="PIRNR005426"/>
    </source>
</evidence>
<reference evidence="7" key="1">
    <citation type="journal article" date="2021" name="PeerJ">
        <title>Extensive microbial diversity within the chicken gut microbiome revealed by metagenomics and culture.</title>
        <authorList>
            <person name="Gilroy R."/>
            <person name="Ravi A."/>
            <person name="Getino M."/>
            <person name="Pursley I."/>
            <person name="Horton D.L."/>
            <person name="Alikhan N.F."/>
            <person name="Baker D."/>
            <person name="Gharbi K."/>
            <person name="Hall N."/>
            <person name="Watson M."/>
            <person name="Adriaenssens E.M."/>
            <person name="Foster-Nyarko E."/>
            <person name="Jarju S."/>
            <person name="Secka A."/>
            <person name="Antonio M."/>
            <person name="Oren A."/>
            <person name="Chaudhuri R.R."/>
            <person name="La Ragione R."/>
            <person name="Hildebrand F."/>
            <person name="Pallen M.J."/>
        </authorList>
    </citation>
    <scope>NUCLEOTIDE SEQUENCE</scope>
    <source>
        <strain evidence="7">USASDec5-558</strain>
    </source>
</reference>
<evidence type="ECO:0000256" key="4">
    <source>
        <dbReference type="ARBA" id="ARBA00023002"/>
    </source>
</evidence>
<evidence type="ECO:0000256" key="2">
    <source>
        <dbReference type="ARBA" id="ARBA00022630"/>
    </source>
</evidence>
<keyword evidence="4 5" id="KW-0560">Oxidoreductase</keyword>
<dbReference type="Proteomes" id="UP000886829">
    <property type="component" value="Unassembled WGS sequence"/>
</dbReference>
<feature type="domain" description="Nitroreductase" evidence="6">
    <location>
        <begin position="113"/>
        <end position="164"/>
    </location>
</feature>
<reference evidence="7" key="2">
    <citation type="submission" date="2021-04" db="EMBL/GenBank/DDBJ databases">
        <authorList>
            <person name="Gilroy R."/>
        </authorList>
    </citation>
    <scope>NUCLEOTIDE SEQUENCE</scope>
    <source>
        <strain evidence="7">USASDec5-558</strain>
    </source>
</reference>